<keyword evidence="2" id="KW-1185">Reference proteome</keyword>
<name>A0A484L989_9ASTE</name>
<proteinExistence type="predicted"/>
<evidence type="ECO:0000313" key="2">
    <source>
        <dbReference type="Proteomes" id="UP000595140"/>
    </source>
</evidence>
<organism evidence="1 2">
    <name type="scientific">Cuscuta campestris</name>
    <dbReference type="NCBI Taxonomy" id="132261"/>
    <lineage>
        <taxon>Eukaryota</taxon>
        <taxon>Viridiplantae</taxon>
        <taxon>Streptophyta</taxon>
        <taxon>Embryophyta</taxon>
        <taxon>Tracheophyta</taxon>
        <taxon>Spermatophyta</taxon>
        <taxon>Magnoliopsida</taxon>
        <taxon>eudicotyledons</taxon>
        <taxon>Gunneridae</taxon>
        <taxon>Pentapetalae</taxon>
        <taxon>asterids</taxon>
        <taxon>lamiids</taxon>
        <taxon>Solanales</taxon>
        <taxon>Convolvulaceae</taxon>
        <taxon>Cuscuteae</taxon>
        <taxon>Cuscuta</taxon>
        <taxon>Cuscuta subgen. Grammica</taxon>
        <taxon>Cuscuta sect. Cleistogrammica</taxon>
    </lineage>
</organism>
<sequence length="121" mass="14429">MYAYVSIKIHRVKTNNPDQPIESLNLQWRTTDDVYVLQIQLFKYFQLAHVHALDDDSEKSVYDMSKQKHVFIIKGFVSIKPLDRAWFVYESSDPLQEFIQKIRMAKIMDSHKQKIIEKLIL</sequence>
<dbReference type="Proteomes" id="UP000595140">
    <property type="component" value="Unassembled WGS sequence"/>
</dbReference>
<gene>
    <name evidence="1" type="ORF">CCAM_LOCUS14639</name>
</gene>
<protein>
    <submittedName>
        <fullName evidence="1">Uncharacterized protein</fullName>
    </submittedName>
</protein>
<evidence type="ECO:0000313" key="1">
    <source>
        <dbReference type="EMBL" id="VFQ72863.1"/>
    </source>
</evidence>
<dbReference type="AlphaFoldDB" id="A0A484L989"/>
<dbReference type="EMBL" id="OOIL02001116">
    <property type="protein sequence ID" value="VFQ72863.1"/>
    <property type="molecule type" value="Genomic_DNA"/>
</dbReference>
<accession>A0A484L989</accession>
<reference evidence="1 2" key="1">
    <citation type="submission" date="2018-04" db="EMBL/GenBank/DDBJ databases">
        <authorList>
            <person name="Vogel A."/>
        </authorList>
    </citation>
    <scope>NUCLEOTIDE SEQUENCE [LARGE SCALE GENOMIC DNA]</scope>
</reference>